<organism evidence="1 2">
    <name type="scientific">Armillaria gallica</name>
    <name type="common">Bulbous honey fungus</name>
    <name type="synonym">Armillaria bulbosa</name>
    <dbReference type="NCBI Taxonomy" id="47427"/>
    <lineage>
        <taxon>Eukaryota</taxon>
        <taxon>Fungi</taxon>
        <taxon>Dikarya</taxon>
        <taxon>Basidiomycota</taxon>
        <taxon>Agaricomycotina</taxon>
        <taxon>Agaricomycetes</taxon>
        <taxon>Agaricomycetidae</taxon>
        <taxon>Agaricales</taxon>
        <taxon>Marasmiineae</taxon>
        <taxon>Physalacriaceae</taxon>
        <taxon>Armillaria</taxon>
    </lineage>
</organism>
<evidence type="ECO:0000313" key="1">
    <source>
        <dbReference type="EMBL" id="PBK98119.1"/>
    </source>
</evidence>
<name>A0A2H3DSC6_ARMGA</name>
<dbReference type="AlphaFoldDB" id="A0A2H3DSC6"/>
<accession>A0A2H3DSC6</accession>
<gene>
    <name evidence="1" type="ORF">ARMGADRAFT_1074991</name>
</gene>
<proteinExistence type="predicted"/>
<evidence type="ECO:0000313" key="2">
    <source>
        <dbReference type="Proteomes" id="UP000217790"/>
    </source>
</evidence>
<dbReference type="Proteomes" id="UP000217790">
    <property type="component" value="Unassembled WGS sequence"/>
</dbReference>
<reference evidence="2" key="1">
    <citation type="journal article" date="2017" name="Nat. Ecol. Evol.">
        <title>Genome expansion and lineage-specific genetic innovations in the forest pathogenic fungi Armillaria.</title>
        <authorList>
            <person name="Sipos G."/>
            <person name="Prasanna A.N."/>
            <person name="Walter M.C."/>
            <person name="O'Connor E."/>
            <person name="Balint B."/>
            <person name="Krizsan K."/>
            <person name="Kiss B."/>
            <person name="Hess J."/>
            <person name="Varga T."/>
            <person name="Slot J."/>
            <person name="Riley R."/>
            <person name="Boka B."/>
            <person name="Rigling D."/>
            <person name="Barry K."/>
            <person name="Lee J."/>
            <person name="Mihaltcheva S."/>
            <person name="LaButti K."/>
            <person name="Lipzen A."/>
            <person name="Waldron R."/>
            <person name="Moloney N.M."/>
            <person name="Sperisen C."/>
            <person name="Kredics L."/>
            <person name="Vagvoelgyi C."/>
            <person name="Patrignani A."/>
            <person name="Fitzpatrick D."/>
            <person name="Nagy I."/>
            <person name="Doyle S."/>
            <person name="Anderson J.B."/>
            <person name="Grigoriev I.V."/>
            <person name="Gueldener U."/>
            <person name="Muensterkoetter M."/>
            <person name="Nagy L.G."/>
        </authorList>
    </citation>
    <scope>NUCLEOTIDE SEQUENCE [LARGE SCALE GENOMIC DNA]</scope>
    <source>
        <strain evidence="2">Ar21-2</strain>
    </source>
</reference>
<keyword evidence="2" id="KW-1185">Reference proteome</keyword>
<sequence length="138" mass="15406">MDAPLPGWQHTVSAHEHVLAFVVFGLNLVGGGNCLHEIYHPSKDDGQTRIRARNYYADETQCGSILKDALTKFLRDLAEVTRQAARASRRSTISIRNCRRDVAGPRACERRNLEITMEGKKGDDASGCFSSMIWDTVK</sequence>
<dbReference type="InParanoid" id="A0A2H3DSC6"/>
<protein>
    <submittedName>
        <fullName evidence="1">Uncharacterized protein</fullName>
    </submittedName>
</protein>
<dbReference type="EMBL" id="KZ293648">
    <property type="protein sequence ID" value="PBK98119.1"/>
    <property type="molecule type" value="Genomic_DNA"/>
</dbReference>